<evidence type="ECO:0000313" key="7">
    <source>
        <dbReference type="Proteomes" id="UP000308133"/>
    </source>
</evidence>
<evidence type="ECO:0000313" key="6">
    <source>
        <dbReference type="EMBL" id="TKX26333.1"/>
    </source>
</evidence>
<accession>A0A4U7B4P8</accession>
<dbReference type="GO" id="GO:0009116">
    <property type="term" value="P:nucleoside metabolic process"/>
    <property type="evidence" value="ECO:0007669"/>
    <property type="project" value="InterPro"/>
</dbReference>
<feature type="compositionally biased region" description="Polar residues" evidence="2">
    <location>
        <begin position="414"/>
        <end position="423"/>
    </location>
</feature>
<dbReference type="Gene3D" id="2.60.120.920">
    <property type="match status" value="1"/>
</dbReference>
<feature type="compositionally biased region" description="Pro residues" evidence="2">
    <location>
        <begin position="373"/>
        <end position="384"/>
    </location>
</feature>
<reference evidence="6 7" key="1">
    <citation type="submission" date="2018-02" db="EMBL/GenBank/DDBJ databases">
        <title>Draft genome sequences of Elsinoe sp., causing black scab on jojoba.</title>
        <authorList>
            <person name="Stodart B."/>
            <person name="Jeffress S."/>
            <person name="Ash G."/>
            <person name="Arun Chinnappa K."/>
        </authorList>
    </citation>
    <scope>NUCLEOTIDE SEQUENCE [LARGE SCALE GENOMIC DNA]</scope>
    <source>
        <strain evidence="6 7">Hillstone_2</strain>
    </source>
</reference>
<dbReference type="Gene3D" id="3.40.50.1580">
    <property type="entry name" value="Nucleoside phosphorylase domain"/>
    <property type="match status" value="1"/>
</dbReference>
<dbReference type="Pfam" id="PF00622">
    <property type="entry name" value="SPRY"/>
    <property type="match status" value="1"/>
</dbReference>
<evidence type="ECO:0000259" key="3">
    <source>
        <dbReference type="Pfam" id="PF00622"/>
    </source>
</evidence>
<dbReference type="InterPro" id="IPR035994">
    <property type="entry name" value="Nucleoside_phosphorylase_sf"/>
</dbReference>
<dbReference type="InterPro" id="IPR003877">
    <property type="entry name" value="SPRY_dom"/>
</dbReference>
<dbReference type="GO" id="GO:0003677">
    <property type="term" value="F:DNA binding"/>
    <property type="evidence" value="ECO:0007669"/>
    <property type="project" value="InterPro"/>
</dbReference>
<dbReference type="InterPro" id="IPR013320">
    <property type="entry name" value="ConA-like_dom_sf"/>
</dbReference>
<dbReference type="EMBL" id="PTQR01000013">
    <property type="protein sequence ID" value="TKX26333.1"/>
    <property type="molecule type" value="Genomic_DNA"/>
</dbReference>
<keyword evidence="1" id="KW-0539">Nucleus</keyword>
<comment type="caution">
    <text evidence="6">The sequence shown here is derived from an EMBL/GenBank/DDBJ whole genome shotgun (WGS) entry which is preliminary data.</text>
</comment>
<dbReference type="InterPro" id="IPR043136">
    <property type="entry name" value="B30.2/SPRY_sf"/>
</dbReference>
<feature type="region of interest" description="Disordered" evidence="2">
    <location>
        <begin position="781"/>
        <end position="800"/>
    </location>
</feature>
<dbReference type="GO" id="GO:0008270">
    <property type="term" value="F:zinc ion binding"/>
    <property type="evidence" value="ECO:0007669"/>
    <property type="project" value="InterPro"/>
</dbReference>
<dbReference type="InterPro" id="IPR000845">
    <property type="entry name" value="Nucleoside_phosphorylase_d"/>
</dbReference>
<organism evidence="6 7">
    <name type="scientific">Elsinoe australis</name>
    <dbReference type="NCBI Taxonomy" id="40998"/>
    <lineage>
        <taxon>Eukaryota</taxon>
        <taxon>Fungi</taxon>
        <taxon>Dikarya</taxon>
        <taxon>Ascomycota</taxon>
        <taxon>Pezizomycotina</taxon>
        <taxon>Dothideomycetes</taxon>
        <taxon>Dothideomycetidae</taxon>
        <taxon>Myriangiales</taxon>
        <taxon>Elsinoaceae</taxon>
        <taxon>Elsinoe</taxon>
    </lineage>
</organism>
<dbReference type="SUPFAM" id="SSF53167">
    <property type="entry name" value="Purine and uridine phosphorylases"/>
    <property type="match status" value="1"/>
</dbReference>
<gene>
    <name evidence="6" type="ORF">C1H76_1295</name>
</gene>
<evidence type="ECO:0000259" key="5">
    <source>
        <dbReference type="Pfam" id="PF04082"/>
    </source>
</evidence>
<name>A0A4U7B4P8_9PEZI</name>
<dbReference type="PANTHER" id="PTHR46082:SF11">
    <property type="entry name" value="AAA+ ATPASE DOMAIN-CONTAINING PROTEIN-RELATED"/>
    <property type="match status" value="1"/>
</dbReference>
<dbReference type="InterPro" id="IPR053137">
    <property type="entry name" value="NLR-like"/>
</dbReference>
<dbReference type="Pfam" id="PF04082">
    <property type="entry name" value="Fungal_trans"/>
    <property type="match status" value="1"/>
</dbReference>
<evidence type="ECO:0000256" key="2">
    <source>
        <dbReference type="SAM" id="MobiDB-lite"/>
    </source>
</evidence>
<dbReference type="CDD" id="cd12148">
    <property type="entry name" value="fungal_TF_MHR"/>
    <property type="match status" value="1"/>
</dbReference>
<feature type="region of interest" description="Disordered" evidence="2">
    <location>
        <begin position="365"/>
        <end position="485"/>
    </location>
</feature>
<dbReference type="InterPro" id="IPR007219">
    <property type="entry name" value="XnlR_reg_dom"/>
</dbReference>
<feature type="compositionally biased region" description="Low complexity" evidence="2">
    <location>
        <begin position="449"/>
        <end position="462"/>
    </location>
</feature>
<dbReference type="GO" id="GO:0006351">
    <property type="term" value="P:DNA-templated transcription"/>
    <property type="evidence" value="ECO:0007669"/>
    <property type="project" value="InterPro"/>
</dbReference>
<feature type="compositionally biased region" description="Polar residues" evidence="2">
    <location>
        <begin position="744"/>
        <end position="754"/>
    </location>
</feature>
<evidence type="ECO:0000256" key="1">
    <source>
        <dbReference type="ARBA" id="ARBA00023242"/>
    </source>
</evidence>
<feature type="domain" description="SPRY" evidence="3">
    <location>
        <begin position="599"/>
        <end position="678"/>
    </location>
</feature>
<dbReference type="PANTHER" id="PTHR46082">
    <property type="entry name" value="ATP/GTP-BINDING PROTEIN-RELATED"/>
    <property type="match status" value="1"/>
</dbReference>
<feature type="region of interest" description="Disordered" evidence="2">
    <location>
        <begin position="744"/>
        <end position="763"/>
    </location>
</feature>
<evidence type="ECO:0000259" key="4">
    <source>
        <dbReference type="Pfam" id="PF01048"/>
    </source>
</evidence>
<feature type="compositionally biased region" description="Low complexity" evidence="2">
    <location>
        <begin position="472"/>
        <end position="485"/>
    </location>
</feature>
<dbReference type="GO" id="GO:0003824">
    <property type="term" value="F:catalytic activity"/>
    <property type="evidence" value="ECO:0007669"/>
    <property type="project" value="InterPro"/>
</dbReference>
<dbReference type="SUPFAM" id="SSF49899">
    <property type="entry name" value="Concanavalin A-like lectins/glucanases"/>
    <property type="match status" value="1"/>
</dbReference>
<proteinExistence type="predicted"/>
<feature type="domain" description="Xylanolytic transcriptional activator regulatory" evidence="5">
    <location>
        <begin position="888"/>
        <end position="1053"/>
    </location>
</feature>
<sequence length="1395" mass="155019">MRHEDYTVGWICALPEELATATWMLDREHESLPQRASDSNVYALGEIGAHNVAIACLPSGVIGTTSAARVAEQMRTTFPAIRIGLLVGIGGGAPSEVHDIRLGDVVVSQTSGGLGGVIQYDFGKTREFGRFEQTGFLNRPPDLLLSALTRLKAIHISDSSSIPRILAQCSTGNARREILCTYPGEAFDKLFQHDYHHASQDFKCKDCDPAKLVYREVRDDLEPFIHYGLIASGNQVMRDGVTREKLREQKDVLCFEMEASGLMDNFPCLVIRGICDYSDTHKTKRWQAYAAAVAAAYAKELLGYIPAERVSGAPPAFTTAPYHSQGDGLGMTIPTSHEVSGNADASVGQSLLDLEDPPLQLTAAQESRTWPIAKPPPRTAPSPPVDSVYQSPDIVRSSPAVTEQPNSPVEPRQRSQTRSSPTPDQIAPLIIEPTPLGSSAVRVQGHGPSDSTHSLSSLSLQDSRAERLAADRPSSSRPYSSSNSSQRLMRRFSGYFLGAFPSHSTVKELRKAAEAWAEVRPFSTKSVLSDEELSKIMAGTYTLERPPELRATISYPRHGVCRIATPDDKIAATITTSLPMYAASYHNPTLSRLGTPHTIYFEVRIRKLSKKSAIRNAVSLGFVVNPYPPLSLPGWNRGSVGIHSDSGGYCNDSEAGPKITKTFKPGDVIGVGLQLSEGGKTIDGRGKNKTEMFLTRDGKKTWQRELMEDDYDLDKFRMEYSGLDGKTDLYGAIGVNTEDVTTSQYQLDGTNTGTEPLEDRQTSGIWKGPQQQQLRVLDSSHADDTLASEQAEQSRKHRDPMIFRGRRFSTQYLGATSPISQIAYFPALQRFMVEAITKDSNLAQIQRSLKAQQLQWRPFKPTLLHIGVINRNYLLGLIPDRATTDTLIHTYWSTFGRLYCVLHGPTFWTSYHLLWNDSKDLADGFLVVVLLAMASVTCVEAQDQPSHMGDSSKSREQAIAWIEICEAWLERQSFKNKDLLQWQARCLLLIAKIANSVKKKLIWAATGHLLRIAMSAGMHRDPSLLDATSSQLDQEFRRRLWATTIELELQVSVDRGMASFAATAPWDTANVRNCQDEDFDRDGRHTDQERPWKTQTAASFLHISRRTFALRSCIAQQLNGFETHMSHEDVLSYDDQIHAGLKDIALCNADTGTTEMTGLGFTKAVLDIQLRQFLLLLHVPFTTGAENDCRRTSSRLACLSAATSIIDKCRALSDVEYNAISLFRSDILRSALTLCQVFVTCQSLDQERLLQRLTEGLDQYVDAALSRLGDNITQLGTGYTYYWYISAARGLLKTMTTRSDVRVEQKFAVDEVIKQYYKVLALQENASSPFAKEAYRKIYGLQHNDADVTQHQGQSIFNNFDADLANTTFDLDPPDGAVDEFFFGDPAVWTFENIW</sequence>
<dbReference type="Proteomes" id="UP000308133">
    <property type="component" value="Unassembled WGS sequence"/>
</dbReference>
<feature type="domain" description="Nucleoside phosphorylase" evidence="4">
    <location>
        <begin position="8"/>
        <end position="288"/>
    </location>
</feature>
<protein>
    <submittedName>
        <fullName evidence="6">Phosphorylase-like protein 1</fullName>
    </submittedName>
</protein>
<dbReference type="Pfam" id="PF01048">
    <property type="entry name" value="PNP_UDP_1"/>
    <property type="match status" value="1"/>
</dbReference>